<keyword evidence="2" id="KW-1185">Reference proteome</keyword>
<name>A0ABS9YNU8_9ACTN</name>
<gene>
    <name evidence="1" type="ORF">MQP27_41255</name>
</gene>
<organism evidence="1 2">
    <name type="scientific">Streptomyces cylindrosporus</name>
    <dbReference type="NCBI Taxonomy" id="2927583"/>
    <lineage>
        <taxon>Bacteria</taxon>
        <taxon>Bacillati</taxon>
        <taxon>Actinomycetota</taxon>
        <taxon>Actinomycetes</taxon>
        <taxon>Kitasatosporales</taxon>
        <taxon>Streptomycetaceae</taxon>
        <taxon>Streptomyces</taxon>
    </lineage>
</organism>
<proteinExistence type="predicted"/>
<evidence type="ECO:0000313" key="1">
    <source>
        <dbReference type="EMBL" id="MCI3277516.1"/>
    </source>
</evidence>
<dbReference type="Proteomes" id="UP001165269">
    <property type="component" value="Unassembled WGS sequence"/>
</dbReference>
<comment type="caution">
    <text evidence="1">The sequence shown here is derived from an EMBL/GenBank/DDBJ whole genome shotgun (WGS) entry which is preliminary data.</text>
</comment>
<dbReference type="RefSeq" id="WP_242775312.1">
    <property type="nucleotide sequence ID" value="NZ_JALDAY010000015.1"/>
</dbReference>
<sequence length="77" mass="8818">MDGPDLQVKKLGALVPVTVEQLLDAGLPLPPGMEPPPPPKPLPRRIRWRIARANVIWSLRRRVGFWIANYEPDDEDW</sequence>
<dbReference type="EMBL" id="JALDAY010000015">
    <property type="protein sequence ID" value="MCI3277516.1"/>
    <property type="molecule type" value="Genomic_DNA"/>
</dbReference>
<reference evidence="1" key="1">
    <citation type="submission" date="2022-03" db="EMBL/GenBank/DDBJ databases">
        <title>Streptomyces 7R015 and 7R016 isolated from Barleria lupulina in Thailand.</title>
        <authorList>
            <person name="Kanchanasin P."/>
            <person name="Phongsopitanun W."/>
            <person name="Tanasupawat S."/>
        </authorList>
    </citation>
    <scope>NUCLEOTIDE SEQUENCE</scope>
    <source>
        <strain evidence="1">7R015</strain>
    </source>
</reference>
<evidence type="ECO:0000313" key="2">
    <source>
        <dbReference type="Proteomes" id="UP001165269"/>
    </source>
</evidence>
<protein>
    <submittedName>
        <fullName evidence="1">Uncharacterized protein</fullName>
    </submittedName>
</protein>
<accession>A0ABS9YNU8</accession>